<evidence type="ECO:0000256" key="2">
    <source>
        <dbReference type="ARBA" id="ARBA00022670"/>
    </source>
</evidence>
<accession>A0A4Y1QSM8</accession>
<dbReference type="GO" id="GO:0006508">
    <property type="term" value="P:proteolysis"/>
    <property type="evidence" value="ECO:0007669"/>
    <property type="project" value="UniProtKB-KW"/>
</dbReference>
<dbReference type="InterPro" id="IPR013128">
    <property type="entry name" value="Peptidase_C1A"/>
</dbReference>
<dbReference type="InterPro" id="IPR038765">
    <property type="entry name" value="Papain-like_cys_pep_sf"/>
</dbReference>
<dbReference type="PRINTS" id="PR00705">
    <property type="entry name" value="PAPAIN"/>
</dbReference>
<evidence type="ECO:0000256" key="6">
    <source>
        <dbReference type="ARBA" id="ARBA00023157"/>
    </source>
</evidence>
<dbReference type="EMBL" id="AP019297">
    <property type="protein sequence ID" value="BBG94875.1"/>
    <property type="molecule type" value="Genomic_DNA"/>
</dbReference>
<dbReference type="SMART" id="SM00277">
    <property type="entry name" value="GRAN"/>
    <property type="match status" value="1"/>
</dbReference>
<name>A0A4Y1QSM8_PRUDU</name>
<dbReference type="Gene3D" id="3.90.70.10">
    <property type="entry name" value="Cysteine proteinases"/>
    <property type="match status" value="1"/>
</dbReference>
<feature type="domain" description="Granulins" evidence="9">
    <location>
        <begin position="387"/>
        <end position="444"/>
    </location>
</feature>
<dbReference type="CDD" id="cd02248">
    <property type="entry name" value="Peptidase_C1A"/>
    <property type="match status" value="1"/>
</dbReference>
<keyword evidence="4" id="KW-0378">Hydrolase</keyword>
<protein>
    <submittedName>
        <fullName evidence="12">Xylem bark cysteine peptidase 3</fullName>
    </submittedName>
</protein>
<dbReference type="PROSITE" id="PS00139">
    <property type="entry name" value="THIOL_PROTEASE_CYS"/>
    <property type="match status" value="1"/>
</dbReference>
<dbReference type="FunFam" id="3.90.70.10:FF:000067">
    <property type="entry name" value="Senescence-specific cysteine protease"/>
    <property type="match status" value="1"/>
</dbReference>
<dbReference type="InterPro" id="IPR000668">
    <property type="entry name" value="Peptidase_C1A_C"/>
</dbReference>
<dbReference type="InterPro" id="IPR000169">
    <property type="entry name" value="Pept_cys_AS"/>
</dbReference>
<evidence type="ECO:0000313" key="12">
    <source>
        <dbReference type="EMBL" id="BBG94875.1"/>
    </source>
</evidence>
<evidence type="ECO:0000256" key="8">
    <source>
        <dbReference type="SAM" id="MobiDB-lite"/>
    </source>
</evidence>
<keyword evidence="7" id="KW-0325">Glycoprotein</keyword>
<dbReference type="InterPro" id="IPR025661">
    <property type="entry name" value="Pept_asp_AS"/>
</dbReference>
<evidence type="ECO:0000259" key="10">
    <source>
        <dbReference type="SMART" id="SM00645"/>
    </source>
</evidence>
<dbReference type="Gene3D" id="2.10.25.160">
    <property type="entry name" value="Granulin"/>
    <property type="match status" value="1"/>
</dbReference>
<dbReference type="FunFam" id="2.10.25.160:FF:000002">
    <property type="entry name" value="Cysteine protease 1"/>
    <property type="match status" value="1"/>
</dbReference>
<evidence type="ECO:0000259" key="11">
    <source>
        <dbReference type="SMART" id="SM00848"/>
    </source>
</evidence>
<evidence type="ECO:0000256" key="1">
    <source>
        <dbReference type="ARBA" id="ARBA00008455"/>
    </source>
</evidence>
<keyword evidence="3" id="KW-0732">Signal</keyword>
<keyword evidence="6" id="KW-1015">Disulfide bond</keyword>
<feature type="region of interest" description="Disordered" evidence="8">
    <location>
        <begin position="455"/>
        <end position="496"/>
    </location>
</feature>
<feature type="non-terminal residue" evidence="12">
    <location>
        <position position="1"/>
    </location>
</feature>
<dbReference type="PANTHER" id="PTHR12411">
    <property type="entry name" value="CYSTEINE PROTEASE FAMILY C1-RELATED"/>
    <property type="match status" value="1"/>
</dbReference>
<dbReference type="GO" id="GO:0008234">
    <property type="term" value="F:cysteine-type peptidase activity"/>
    <property type="evidence" value="ECO:0007669"/>
    <property type="project" value="UniProtKB-KW"/>
</dbReference>
<dbReference type="SMART" id="SM00645">
    <property type="entry name" value="Pept_C1"/>
    <property type="match status" value="1"/>
</dbReference>
<feature type="domain" description="Cathepsin propeptide inhibitor" evidence="11">
    <location>
        <begin position="70"/>
        <end position="127"/>
    </location>
</feature>
<evidence type="ECO:0000256" key="3">
    <source>
        <dbReference type="ARBA" id="ARBA00022729"/>
    </source>
</evidence>
<dbReference type="InterPro" id="IPR013201">
    <property type="entry name" value="Prot_inhib_I29"/>
</dbReference>
<evidence type="ECO:0000256" key="7">
    <source>
        <dbReference type="ARBA" id="ARBA00023180"/>
    </source>
</evidence>
<dbReference type="AlphaFoldDB" id="A0A4Y1QSM8"/>
<gene>
    <name evidence="12" type="ORF">Prudu_003264</name>
</gene>
<dbReference type="SUPFAM" id="SSF54001">
    <property type="entry name" value="Cysteine proteinases"/>
    <property type="match status" value="1"/>
</dbReference>
<keyword evidence="5" id="KW-0788">Thiol protease</keyword>
<dbReference type="Pfam" id="PF08246">
    <property type="entry name" value="Inhibitor_I29"/>
    <property type="match status" value="1"/>
</dbReference>
<keyword evidence="2" id="KW-0645">Protease</keyword>
<feature type="region of interest" description="Disordered" evidence="8">
    <location>
        <begin position="677"/>
        <end position="702"/>
    </location>
</feature>
<evidence type="ECO:0000256" key="5">
    <source>
        <dbReference type="ARBA" id="ARBA00022807"/>
    </source>
</evidence>
<feature type="compositionally biased region" description="Basic and acidic residues" evidence="8">
    <location>
        <begin position="686"/>
        <end position="702"/>
    </location>
</feature>
<dbReference type="Pfam" id="PF00396">
    <property type="entry name" value="Granulin"/>
    <property type="match status" value="1"/>
</dbReference>
<comment type="similarity">
    <text evidence="1">Belongs to the peptidase C1 family.</text>
</comment>
<dbReference type="InterPro" id="IPR000118">
    <property type="entry name" value="Granulin"/>
</dbReference>
<dbReference type="Pfam" id="PF00112">
    <property type="entry name" value="Peptidase_C1"/>
    <property type="match status" value="1"/>
</dbReference>
<dbReference type="PROSITE" id="PS00640">
    <property type="entry name" value="THIOL_PROTEASE_ASN"/>
    <property type="match status" value="1"/>
</dbReference>
<sequence>PSRNFIQSDRSIWSSIFLANQYNEQPLKNPDQQPLTEMNPSSLSVFLLTLFLVSHTCLSSSSSQTTSELFEVWCKQYGKSYSSAQEKLYRLSVFEDNLAFVTQHNDMGNSSYTLSLNDFSDLTHHEFKSSRLGFSPSFLSLKLKSDRKPSVVRDLPSSLDWRKKGAVTNVKDQGSCGACWAFSTTGAIEGINKIVTGSLISLSEQELVDCDRVYPNNGCNGGLMDDAFRFVIDNNGIDTEEDYPYKGWDDTCIKKKLKRNAVTIDDYTDVPSNDEEQLLQAVASQPVSVGISGSDMGFQLYSKGIFNGPCSTSLDHAVLIVGYGSENGVDYWIVKNSWGTHWGMNGYMHMLRDHINPKGICGVNTLASYPIKTGENPPLPPPGPTRCDIFTHCAAGETCCCAKRVVGICFSWRCCELDSAVCCKDQRHCCPRDYPICDTERTLCLQSNEQLSTQSHATGNLTSKAHESRGSLRKSSRGRSPLPHSNHNFSRRREDVFDGRSRRQVIKRVPQSLLLSLQPRRRVLQFQQGLLLSRRPFERAPDEERKRCRKQVPPQVLHILLRLPSQPVRQPNHVLHVQFHLVRQCLQVFFAVVRRAVFEPLHLRHQVGFGAHEVGDSETFLAFADEEEAVVHEPLVLDDLADATDVGGARNGVAVDDTEAEIGLEERVHHHTVPELEDLQGQDCAGEEHQRQRKERELDDVV</sequence>
<proteinExistence type="inferred from homology"/>
<dbReference type="PROSITE" id="PS00639">
    <property type="entry name" value="THIOL_PROTEASE_HIS"/>
    <property type="match status" value="1"/>
</dbReference>
<dbReference type="InterPro" id="IPR039417">
    <property type="entry name" value="Peptidase_C1A_papain-like"/>
</dbReference>
<dbReference type="InterPro" id="IPR037277">
    <property type="entry name" value="Granulin_sf"/>
</dbReference>
<dbReference type="InterPro" id="IPR025660">
    <property type="entry name" value="Pept_his_AS"/>
</dbReference>
<dbReference type="SMART" id="SM00848">
    <property type="entry name" value="Inhibitor_I29"/>
    <property type="match status" value="1"/>
</dbReference>
<organism evidence="12">
    <name type="scientific">Prunus dulcis</name>
    <name type="common">Almond</name>
    <name type="synonym">Amygdalus dulcis</name>
    <dbReference type="NCBI Taxonomy" id="3755"/>
    <lineage>
        <taxon>Eukaryota</taxon>
        <taxon>Viridiplantae</taxon>
        <taxon>Streptophyta</taxon>
        <taxon>Embryophyta</taxon>
        <taxon>Tracheophyta</taxon>
        <taxon>Spermatophyta</taxon>
        <taxon>Magnoliopsida</taxon>
        <taxon>eudicotyledons</taxon>
        <taxon>Gunneridae</taxon>
        <taxon>Pentapetalae</taxon>
        <taxon>rosids</taxon>
        <taxon>fabids</taxon>
        <taxon>Rosales</taxon>
        <taxon>Rosaceae</taxon>
        <taxon>Amygdaloideae</taxon>
        <taxon>Amygdaleae</taxon>
        <taxon>Prunus</taxon>
    </lineage>
</organism>
<evidence type="ECO:0000259" key="9">
    <source>
        <dbReference type="SMART" id="SM00277"/>
    </source>
</evidence>
<feature type="domain" description="Peptidase C1A papain C-terminal" evidence="10">
    <location>
        <begin position="155"/>
        <end position="371"/>
    </location>
</feature>
<evidence type="ECO:0000256" key="4">
    <source>
        <dbReference type="ARBA" id="ARBA00022801"/>
    </source>
</evidence>
<dbReference type="SUPFAM" id="SSF57277">
    <property type="entry name" value="Granulin repeat"/>
    <property type="match status" value="1"/>
</dbReference>
<reference evidence="12" key="1">
    <citation type="journal article" date="2019" name="Science">
        <title>Mutation of a bHLH transcription factor allowed almond domestication.</title>
        <authorList>
            <person name="Sanchez-Perez R."/>
            <person name="Pavan S."/>
            <person name="Mazzeo R."/>
            <person name="Moldovan C."/>
            <person name="Aiese Cigliano R."/>
            <person name="Del Cueto J."/>
            <person name="Ricciardi F."/>
            <person name="Lotti C."/>
            <person name="Ricciardi L."/>
            <person name="Dicenta F."/>
            <person name="Lopez-Marques R.L."/>
            <person name="Lindberg Moller B."/>
        </authorList>
    </citation>
    <scope>NUCLEOTIDE SEQUENCE</scope>
</reference>